<evidence type="ECO:0000256" key="1">
    <source>
        <dbReference type="ARBA" id="ARBA00002286"/>
    </source>
</evidence>
<dbReference type="GO" id="GO:0015074">
    <property type="term" value="P:DNA integration"/>
    <property type="evidence" value="ECO:0007669"/>
    <property type="project" value="InterPro"/>
</dbReference>
<dbReference type="InterPro" id="IPR036397">
    <property type="entry name" value="RNaseH_sf"/>
</dbReference>
<feature type="domain" description="Integrase catalytic" evidence="2">
    <location>
        <begin position="126"/>
        <end position="291"/>
    </location>
</feature>
<dbReference type="Pfam" id="PF00665">
    <property type="entry name" value="rve"/>
    <property type="match status" value="1"/>
</dbReference>
<dbReference type="PANTHER" id="PTHR46889:SF5">
    <property type="entry name" value="INTEGRASE PROTEIN"/>
    <property type="match status" value="1"/>
</dbReference>
<reference evidence="3 4" key="1">
    <citation type="submission" date="2019-08" db="EMBL/GenBank/DDBJ databases">
        <title>In-depth cultivation of the pig gut microbiome towards novel bacterial diversity and tailored functional studies.</title>
        <authorList>
            <person name="Wylensek D."/>
            <person name="Hitch T.C.A."/>
            <person name="Clavel T."/>
        </authorList>
    </citation>
    <scope>NUCLEOTIDE SEQUENCE [LARGE SCALE GENOMIC DNA]</scope>
    <source>
        <strain evidence="3 4">WCA-MUC-591-APC-3H</strain>
    </source>
</reference>
<dbReference type="InterPro" id="IPR025948">
    <property type="entry name" value="HTH-like_dom"/>
</dbReference>
<gene>
    <name evidence="3" type="ORF">FYJ64_01870</name>
</gene>
<comment type="caution">
    <text evidence="3">The sequence shown here is derived from an EMBL/GenBank/DDBJ whole genome shotgun (WGS) entry which is preliminary data.</text>
</comment>
<dbReference type="InterPro" id="IPR001584">
    <property type="entry name" value="Integrase_cat-core"/>
</dbReference>
<keyword evidence="4" id="KW-1185">Reference proteome</keyword>
<organism evidence="3 4">
    <name type="scientific">Hornefia butyriciproducens</name>
    <dbReference type="NCBI Taxonomy" id="2652293"/>
    <lineage>
        <taxon>Bacteria</taxon>
        <taxon>Bacillati</taxon>
        <taxon>Bacillota</taxon>
        <taxon>Clostridia</taxon>
        <taxon>Peptostreptococcales</taxon>
        <taxon>Anaerovoracaceae</taxon>
        <taxon>Hornefia</taxon>
    </lineage>
</organism>
<comment type="function">
    <text evidence="1">Involved in the transposition of the insertion sequence.</text>
</comment>
<evidence type="ECO:0000259" key="2">
    <source>
        <dbReference type="PROSITE" id="PS50994"/>
    </source>
</evidence>
<dbReference type="PROSITE" id="PS50994">
    <property type="entry name" value="INTEGRASE"/>
    <property type="match status" value="1"/>
</dbReference>
<dbReference type="EMBL" id="VUMZ01000001">
    <property type="protein sequence ID" value="MST51077.1"/>
    <property type="molecule type" value="Genomic_DNA"/>
</dbReference>
<dbReference type="SUPFAM" id="SSF53098">
    <property type="entry name" value="Ribonuclease H-like"/>
    <property type="match status" value="1"/>
</dbReference>
<dbReference type="InterPro" id="IPR048020">
    <property type="entry name" value="Transpos_IS3"/>
</dbReference>
<dbReference type="InterPro" id="IPR012337">
    <property type="entry name" value="RNaseH-like_sf"/>
</dbReference>
<dbReference type="Proteomes" id="UP000474676">
    <property type="component" value="Unassembled WGS sequence"/>
</dbReference>
<accession>A0A6L5Y5G9</accession>
<evidence type="ECO:0000313" key="4">
    <source>
        <dbReference type="Proteomes" id="UP000474676"/>
    </source>
</evidence>
<dbReference type="Pfam" id="PF13333">
    <property type="entry name" value="rve_2"/>
    <property type="match status" value="1"/>
</dbReference>
<sequence length="298" mass="34593">MSARKRFEFIREYSSRWPVSVMCNVLNVSETGYYSFKRNLGKPGKDAVLSAVMQEILDENIYNDNYGVDRMQIALGNRGYRAGKRRTARIMKKNGWLHERKRRPKGLTRATTEIQEKGNLIKQDFRSDQPYQKLLTDISQIACRDGKLYISPIMDCFNGEILSLVMRGNMFKELCIDTFNAAAKRFPLNGAILHSDRGSQYTSEAFREELNNAGVLQSLSGVNHCFDNARMESFFATLKKKLLYRIPTYKMKMEEVKTIIFRYVFIYYNRIRIYTSNPDGLPPAAYRRRLEQSLAEAT</sequence>
<evidence type="ECO:0000313" key="3">
    <source>
        <dbReference type="EMBL" id="MST51077.1"/>
    </source>
</evidence>
<dbReference type="GeneID" id="303114060"/>
<dbReference type="NCBIfam" id="NF033516">
    <property type="entry name" value="transpos_IS3"/>
    <property type="match status" value="1"/>
</dbReference>
<name>A0A6L5Y5G9_9FIRM</name>
<dbReference type="RefSeq" id="WP_206045501.1">
    <property type="nucleotide sequence ID" value="NZ_VUMZ01000001.1"/>
</dbReference>
<proteinExistence type="predicted"/>
<dbReference type="Pfam" id="PF13276">
    <property type="entry name" value="HTH_21"/>
    <property type="match status" value="1"/>
</dbReference>
<protein>
    <submittedName>
        <fullName evidence="3">IS3 family transposase</fullName>
    </submittedName>
</protein>
<dbReference type="Gene3D" id="3.30.420.10">
    <property type="entry name" value="Ribonuclease H-like superfamily/Ribonuclease H"/>
    <property type="match status" value="1"/>
</dbReference>
<dbReference type="InterPro" id="IPR050900">
    <property type="entry name" value="Transposase_IS3/IS150/IS904"/>
</dbReference>
<dbReference type="GO" id="GO:0003676">
    <property type="term" value="F:nucleic acid binding"/>
    <property type="evidence" value="ECO:0007669"/>
    <property type="project" value="InterPro"/>
</dbReference>
<dbReference type="PANTHER" id="PTHR46889">
    <property type="entry name" value="TRANSPOSASE INSF FOR INSERTION SEQUENCE IS3B-RELATED"/>
    <property type="match status" value="1"/>
</dbReference>
<dbReference type="AlphaFoldDB" id="A0A6L5Y5G9"/>